<evidence type="ECO:0000313" key="2">
    <source>
        <dbReference type="Proteomes" id="UP000593579"/>
    </source>
</evidence>
<sequence length="29" mass="3600">MLQNKMLLIGNMRLKLENDELHIEEMRRM</sequence>
<gene>
    <name evidence="1" type="ORF">Gogos_022052</name>
</gene>
<name>A0A7J9D0W8_GOSGO</name>
<dbReference type="AlphaFoldDB" id="A0A7J9D0W8"/>
<dbReference type="Proteomes" id="UP000593579">
    <property type="component" value="Unassembled WGS sequence"/>
</dbReference>
<organism evidence="1 2">
    <name type="scientific">Gossypium gossypioides</name>
    <name type="common">Mexican cotton</name>
    <name type="synonym">Selera gossypioides</name>
    <dbReference type="NCBI Taxonomy" id="34282"/>
    <lineage>
        <taxon>Eukaryota</taxon>
        <taxon>Viridiplantae</taxon>
        <taxon>Streptophyta</taxon>
        <taxon>Embryophyta</taxon>
        <taxon>Tracheophyta</taxon>
        <taxon>Spermatophyta</taxon>
        <taxon>Magnoliopsida</taxon>
        <taxon>eudicotyledons</taxon>
        <taxon>Gunneridae</taxon>
        <taxon>Pentapetalae</taxon>
        <taxon>rosids</taxon>
        <taxon>malvids</taxon>
        <taxon>Malvales</taxon>
        <taxon>Malvaceae</taxon>
        <taxon>Malvoideae</taxon>
        <taxon>Gossypium</taxon>
    </lineage>
</organism>
<dbReference type="EMBL" id="JABEZY010260920">
    <property type="protein sequence ID" value="MBA0754301.1"/>
    <property type="molecule type" value="Genomic_DNA"/>
</dbReference>
<evidence type="ECO:0000313" key="1">
    <source>
        <dbReference type="EMBL" id="MBA0754301.1"/>
    </source>
</evidence>
<keyword evidence="2" id="KW-1185">Reference proteome</keyword>
<proteinExistence type="predicted"/>
<comment type="caution">
    <text evidence="1">The sequence shown here is derived from an EMBL/GenBank/DDBJ whole genome shotgun (WGS) entry which is preliminary data.</text>
</comment>
<protein>
    <submittedName>
        <fullName evidence="1">Uncharacterized protein</fullName>
    </submittedName>
</protein>
<accession>A0A7J9D0W8</accession>
<reference evidence="1 2" key="1">
    <citation type="journal article" date="2019" name="Genome Biol. Evol.">
        <title>Insights into the evolution of the New World diploid cottons (Gossypium, subgenus Houzingenia) based on genome sequencing.</title>
        <authorList>
            <person name="Grover C.E."/>
            <person name="Arick M.A. 2nd"/>
            <person name="Thrash A."/>
            <person name="Conover J.L."/>
            <person name="Sanders W.S."/>
            <person name="Peterson D.G."/>
            <person name="Frelichowski J.E."/>
            <person name="Scheffler J.A."/>
            <person name="Scheffler B.E."/>
            <person name="Wendel J.F."/>
        </authorList>
    </citation>
    <scope>NUCLEOTIDE SEQUENCE [LARGE SCALE GENOMIC DNA]</scope>
    <source>
        <strain evidence="1">5</strain>
        <tissue evidence="1">Leaf</tissue>
    </source>
</reference>